<name>A0A183AR86_9TREM</name>
<dbReference type="InterPro" id="IPR051219">
    <property type="entry name" value="Heterochromatin_chromo-domain"/>
</dbReference>
<feature type="domain" description="Chromo" evidence="3">
    <location>
        <begin position="14"/>
        <end position="72"/>
    </location>
</feature>
<evidence type="ECO:0000256" key="2">
    <source>
        <dbReference type="ARBA" id="ARBA00023242"/>
    </source>
</evidence>
<dbReference type="SUPFAM" id="SSF54160">
    <property type="entry name" value="Chromo domain-like"/>
    <property type="match status" value="2"/>
</dbReference>
<dbReference type="GO" id="GO:0005634">
    <property type="term" value="C:nucleus"/>
    <property type="evidence" value="ECO:0007669"/>
    <property type="project" value="UniProtKB-SubCell"/>
</dbReference>
<dbReference type="Proteomes" id="UP000272942">
    <property type="component" value="Unassembled WGS sequence"/>
</dbReference>
<evidence type="ECO:0000313" key="4">
    <source>
        <dbReference type="EMBL" id="VDP85430.1"/>
    </source>
</evidence>
<feature type="domain" description="Chromo" evidence="3">
    <location>
        <begin position="87"/>
        <end position="141"/>
    </location>
</feature>
<dbReference type="SMART" id="SM00298">
    <property type="entry name" value="CHROMO"/>
    <property type="match status" value="2"/>
</dbReference>
<dbReference type="OrthoDB" id="433924at2759"/>
<dbReference type="Pfam" id="PF01393">
    <property type="entry name" value="Chromo_shadow"/>
    <property type="match status" value="1"/>
</dbReference>
<gene>
    <name evidence="4" type="ORF">ECPE_LOCUS9471</name>
</gene>
<organism evidence="6">
    <name type="scientific">Echinostoma caproni</name>
    <dbReference type="NCBI Taxonomy" id="27848"/>
    <lineage>
        <taxon>Eukaryota</taxon>
        <taxon>Metazoa</taxon>
        <taxon>Spiralia</taxon>
        <taxon>Lophotrochozoa</taxon>
        <taxon>Platyhelminthes</taxon>
        <taxon>Trematoda</taxon>
        <taxon>Digenea</taxon>
        <taxon>Plagiorchiida</taxon>
        <taxon>Echinostomata</taxon>
        <taxon>Echinostomatoidea</taxon>
        <taxon>Echinostomatidae</taxon>
        <taxon>Echinostoma</taxon>
    </lineage>
</organism>
<keyword evidence="2" id="KW-0539">Nucleus</keyword>
<dbReference type="EMBL" id="UZAN01047470">
    <property type="protein sequence ID" value="VDP85430.1"/>
    <property type="molecule type" value="Genomic_DNA"/>
</dbReference>
<dbReference type="PANTHER" id="PTHR22812">
    <property type="entry name" value="CHROMOBOX PROTEIN"/>
    <property type="match status" value="1"/>
</dbReference>
<protein>
    <submittedName>
        <fullName evidence="6">Chromo domain-containing protein</fullName>
    </submittedName>
</protein>
<reference evidence="6" key="1">
    <citation type="submission" date="2016-06" db="UniProtKB">
        <authorList>
            <consortium name="WormBaseParasite"/>
        </authorList>
    </citation>
    <scope>IDENTIFICATION</scope>
</reference>
<dbReference type="InterPro" id="IPR008251">
    <property type="entry name" value="Chromo_shadow_dom"/>
</dbReference>
<dbReference type="CDD" id="cd00034">
    <property type="entry name" value="CSD"/>
    <property type="match status" value="1"/>
</dbReference>
<evidence type="ECO:0000259" key="3">
    <source>
        <dbReference type="PROSITE" id="PS50013"/>
    </source>
</evidence>
<evidence type="ECO:0000313" key="6">
    <source>
        <dbReference type="WBParaSite" id="ECPE_0000950001-mRNA-1"/>
    </source>
</evidence>
<dbReference type="PRINTS" id="PR00504">
    <property type="entry name" value="CHROMODOMAIN"/>
</dbReference>
<keyword evidence="5" id="KW-1185">Reference proteome</keyword>
<proteinExistence type="predicted"/>
<sequence>MPSRRTLTNVEIEYEVEEIIDVRQTDGKLEFLIKWKGHSSEMNTWEPRSNLKCPIILRKFLAERGLLKETIVDVPDDIEPYGFDRGLAPECIVMVTKKDDELYFLLKWKGRSEFDVVPAAQANIRCPQLVIEFYEGLLHFK</sequence>
<dbReference type="Pfam" id="PF00385">
    <property type="entry name" value="Chromo"/>
    <property type="match status" value="1"/>
</dbReference>
<evidence type="ECO:0000313" key="5">
    <source>
        <dbReference type="Proteomes" id="UP000272942"/>
    </source>
</evidence>
<accession>A0A183AR86</accession>
<dbReference type="AlphaFoldDB" id="A0A183AR86"/>
<dbReference type="InterPro" id="IPR017984">
    <property type="entry name" value="Chromo_dom_subgr"/>
</dbReference>
<dbReference type="WBParaSite" id="ECPE_0000950001-mRNA-1">
    <property type="protein sequence ID" value="ECPE_0000950001-mRNA-1"/>
    <property type="gene ID" value="ECPE_0000950001"/>
</dbReference>
<evidence type="ECO:0000256" key="1">
    <source>
        <dbReference type="ARBA" id="ARBA00004123"/>
    </source>
</evidence>
<dbReference type="PROSITE" id="PS50013">
    <property type="entry name" value="CHROMO_2"/>
    <property type="match status" value="2"/>
</dbReference>
<dbReference type="InterPro" id="IPR023780">
    <property type="entry name" value="Chromo_domain"/>
</dbReference>
<reference evidence="4 5" key="2">
    <citation type="submission" date="2018-11" db="EMBL/GenBank/DDBJ databases">
        <authorList>
            <consortium name="Pathogen Informatics"/>
        </authorList>
    </citation>
    <scope>NUCLEOTIDE SEQUENCE [LARGE SCALE GENOMIC DNA]</scope>
    <source>
        <strain evidence="4 5">Egypt</strain>
    </source>
</reference>
<dbReference type="SMART" id="SM00300">
    <property type="entry name" value="ChSh"/>
    <property type="match status" value="1"/>
</dbReference>
<dbReference type="InterPro" id="IPR016197">
    <property type="entry name" value="Chromo-like_dom_sf"/>
</dbReference>
<dbReference type="InterPro" id="IPR000953">
    <property type="entry name" value="Chromo/chromo_shadow_dom"/>
</dbReference>
<comment type="subcellular location">
    <subcellularLocation>
        <location evidence="1">Nucleus</location>
    </subcellularLocation>
</comment>
<dbReference type="Gene3D" id="2.40.50.40">
    <property type="match status" value="2"/>
</dbReference>